<gene>
    <name evidence="7" type="primary">FES1_0</name>
    <name evidence="7" type="ORF">CK203_105990</name>
</gene>
<evidence type="ECO:0000259" key="6">
    <source>
        <dbReference type="PROSITE" id="PS50103"/>
    </source>
</evidence>
<dbReference type="GO" id="GO:0008270">
    <property type="term" value="F:zinc ion binding"/>
    <property type="evidence" value="ECO:0007669"/>
    <property type="project" value="UniProtKB-KW"/>
</dbReference>
<evidence type="ECO:0000313" key="8">
    <source>
        <dbReference type="Proteomes" id="UP000288805"/>
    </source>
</evidence>
<feature type="region of interest" description="Disordered" evidence="5">
    <location>
        <begin position="609"/>
        <end position="655"/>
    </location>
</feature>
<dbReference type="InterPro" id="IPR036855">
    <property type="entry name" value="Znf_CCCH_sf"/>
</dbReference>
<comment type="caution">
    <text evidence="7">The sequence shown here is derived from an EMBL/GenBank/DDBJ whole genome shotgun (WGS) entry which is preliminary data.</text>
</comment>
<feature type="compositionally biased region" description="Basic and acidic residues" evidence="5">
    <location>
        <begin position="625"/>
        <end position="639"/>
    </location>
</feature>
<dbReference type="Gene3D" id="4.10.1000.10">
    <property type="entry name" value="Zinc finger, CCCH-type"/>
    <property type="match status" value="1"/>
</dbReference>
<feature type="compositionally biased region" description="Low complexity" evidence="5">
    <location>
        <begin position="25"/>
        <end position="39"/>
    </location>
</feature>
<feature type="compositionally biased region" description="Gly residues" evidence="5">
    <location>
        <begin position="55"/>
        <end position="66"/>
    </location>
</feature>
<name>A0A438DR53_VITVI</name>
<dbReference type="Pfam" id="PF16131">
    <property type="entry name" value="Torus"/>
    <property type="match status" value="1"/>
</dbReference>
<keyword evidence="2 4" id="KW-0863">Zinc-finger</keyword>
<dbReference type="InterPro" id="IPR000571">
    <property type="entry name" value="Znf_CCCH"/>
</dbReference>
<dbReference type="EMBL" id="QGNW01001518">
    <property type="protein sequence ID" value="RVW37965.1"/>
    <property type="molecule type" value="Genomic_DNA"/>
</dbReference>
<evidence type="ECO:0000256" key="4">
    <source>
        <dbReference type="PROSITE-ProRule" id="PRU00723"/>
    </source>
</evidence>
<dbReference type="AlphaFoldDB" id="A0A438DR53"/>
<evidence type="ECO:0000256" key="3">
    <source>
        <dbReference type="ARBA" id="ARBA00022833"/>
    </source>
</evidence>
<dbReference type="PROSITE" id="PS50103">
    <property type="entry name" value="ZF_C3H1"/>
    <property type="match status" value="1"/>
</dbReference>
<protein>
    <submittedName>
        <fullName evidence="7">Protein FRIGIDA-essential 1</fullName>
    </submittedName>
</protein>
<feature type="compositionally biased region" description="Basic and acidic residues" evidence="5">
    <location>
        <begin position="77"/>
        <end position="90"/>
    </location>
</feature>
<reference evidence="7 8" key="1">
    <citation type="journal article" date="2018" name="PLoS Genet.">
        <title>Population sequencing reveals clonal diversity and ancestral inbreeding in the grapevine cultivar Chardonnay.</title>
        <authorList>
            <person name="Roach M.J."/>
            <person name="Johnson D.L."/>
            <person name="Bohlmann J."/>
            <person name="van Vuuren H.J."/>
            <person name="Jones S.J."/>
            <person name="Pretorius I.S."/>
            <person name="Schmidt S.A."/>
            <person name="Borneman A.R."/>
        </authorList>
    </citation>
    <scope>NUCLEOTIDE SEQUENCE [LARGE SCALE GENOMIC DNA]</scope>
    <source>
        <strain evidence="8">cv. Chardonnay</strain>
        <tissue evidence="7">Leaf</tissue>
    </source>
</reference>
<dbReference type="SUPFAM" id="SSF90229">
    <property type="entry name" value="CCCH zinc finger"/>
    <property type="match status" value="1"/>
</dbReference>
<dbReference type="PANTHER" id="PTHR36886:SF3">
    <property type="entry name" value="PROTEIN FRIGIDA-ESSENTIAL 1"/>
    <property type="match status" value="1"/>
</dbReference>
<evidence type="ECO:0000256" key="5">
    <source>
        <dbReference type="SAM" id="MobiDB-lite"/>
    </source>
</evidence>
<dbReference type="OrthoDB" id="1935339at2759"/>
<feature type="zinc finger region" description="C3H1-type" evidence="4">
    <location>
        <begin position="257"/>
        <end position="284"/>
    </location>
</feature>
<proteinExistence type="predicted"/>
<keyword evidence="1 4" id="KW-0479">Metal-binding</keyword>
<evidence type="ECO:0000313" key="7">
    <source>
        <dbReference type="EMBL" id="RVW37965.1"/>
    </source>
</evidence>
<dbReference type="PANTHER" id="PTHR36886">
    <property type="entry name" value="PROTEIN FRIGIDA-ESSENTIAL 1"/>
    <property type="match status" value="1"/>
</dbReference>
<keyword evidence="3 4" id="KW-0862">Zinc</keyword>
<dbReference type="Proteomes" id="UP000288805">
    <property type="component" value="Unassembled WGS sequence"/>
</dbReference>
<evidence type="ECO:0000256" key="1">
    <source>
        <dbReference type="ARBA" id="ARBA00022723"/>
    </source>
</evidence>
<dbReference type="InterPro" id="IPR032297">
    <property type="entry name" value="Torus"/>
</dbReference>
<feature type="region of interest" description="Disordered" evidence="5">
    <location>
        <begin position="25"/>
        <end position="94"/>
    </location>
</feature>
<feature type="domain" description="C3H1-type" evidence="6">
    <location>
        <begin position="257"/>
        <end position="284"/>
    </location>
</feature>
<accession>A0A438DR53</accession>
<evidence type="ECO:0000256" key="2">
    <source>
        <dbReference type="ARBA" id="ARBA00022771"/>
    </source>
</evidence>
<organism evidence="7 8">
    <name type="scientific">Vitis vinifera</name>
    <name type="common">Grape</name>
    <dbReference type="NCBI Taxonomy" id="29760"/>
    <lineage>
        <taxon>Eukaryota</taxon>
        <taxon>Viridiplantae</taxon>
        <taxon>Streptophyta</taxon>
        <taxon>Embryophyta</taxon>
        <taxon>Tracheophyta</taxon>
        <taxon>Spermatophyta</taxon>
        <taxon>Magnoliopsida</taxon>
        <taxon>eudicotyledons</taxon>
        <taxon>Gunneridae</taxon>
        <taxon>Pentapetalae</taxon>
        <taxon>rosids</taxon>
        <taxon>Vitales</taxon>
        <taxon>Vitaceae</taxon>
        <taxon>Viteae</taxon>
        <taxon>Vitis</taxon>
    </lineage>
</organism>
<sequence>MLSLDIKRQSGVVLYSCSSHSRSHLISVSMPSPPSDGGTHPPPPWTDHSNDAVLRGGGGRGGGDGRGLPDSAIGAAGDRRDVSRDKESKGHVKHLLSGSSTLGKFEAGLQSDTLAVEDGSSSFKISGLSKEQTKSCVNDDHSKYPKLGYHFFPYEENRNTKSAVDGKYTEAMPEKKSEIMDARNTKPFSVPGKGAAVVIPMRDVFGEEANIVQCSNKEIKQIDFQSPEEMNQRASRLAASLLRRRSLSPTDSKDENKRPAIICQYFSQGWCVNGPNCKFMHNIDSMDNTNQQIGGDVAIATRRYESQADKGLSEIPERTTLFCFPGRVRQWENEESLTWHQYNGKHRFSSLQRDDLSYGFPADSQRFPMYKDGPRNYVSPNTEGSYPILGNRLFPEYGSFSVGSSTLAISSKTYQTSRTLSSKATSLEGLAGKQNEFTLNDYASPVLSHQPNPRVDTTLQTTNLLPSHQSSAWGGYSFSQNAGPCVQKCVDSDTKTKFSSDDWEPSIPFRPSYFSAFTDMSSARSVHDTVGDTCEEHPLGDRPYKVSCPTQGASILGSSHQRVYHDPVLPGTLGPEYNADIESIHIHDKFDQSTLDKGVYGHQRDFFTNETEPAGSSVAELQDSQLKEGKPDGHTRVEDVSDQNPRNYSDGASHEEELKMEWGKQSNAKCDDHKIDEDVQKESKALRHFRFVLIDFIKDLVRPTWHRGQLSKDAHNSIVKRSVDKVLSTLEPHQIPSTEEAIHHYLSVSQPKIAKLVQGYVEKHRRMNSGISVL</sequence>
<dbReference type="InterPro" id="IPR052650">
    <property type="entry name" value="Zinc_finger_CCCH"/>
</dbReference>